<evidence type="ECO:0000313" key="4">
    <source>
        <dbReference type="Proteomes" id="UP000830375"/>
    </source>
</evidence>
<evidence type="ECO:0000259" key="2">
    <source>
        <dbReference type="Pfam" id="PF03732"/>
    </source>
</evidence>
<feature type="compositionally biased region" description="Polar residues" evidence="1">
    <location>
        <begin position="1"/>
        <end position="16"/>
    </location>
</feature>
<feature type="region of interest" description="Disordered" evidence="1">
    <location>
        <begin position="1"/>
        <end position="22"/>
    </location>
</feature>
<organism evidence="3 4">
    <name type="scientific">Labeo rohita</name>
    <name type="common">Indian major carp</name>
    <name type="synonym">Cyprinus rohita</name>
    <dbReference type="NCBI Taxonomy" id="84645"/>
    <lineage>
        <taxon>Eukaryota</taxon>
        <taxon>Metazoa</taxon>
        <taxon>Chordata</taxon>
        <taxon>Craniata</taxon>
        <taxon>Vertebrata</taxon>
        <taxon>Euteleostomi</taxon>
        <taxon>Actinopterygii</taxon>
        <taxon>Neopterygii</taxon>
        <taxon>Teleostei</taxon>
        <taxon>Ostariophysi</taxon>
        <taxon>Cypriniformes</taxon>
        <taxon>Cyprinidae</taxon>
        <taxon>Labeoninae</taxon>
        <taxon>Labeonini</taxon>
        <taxon>Labeo</taxon>
    </lineage>
</organism>
<evidence type="ECO:0000256" key="1">
    <source>
        <dbReference type="SAM" id="MobiDB-lite"/>
    </source>
</evidence>
<gene>
    <name evidence="3" type="ORF">H4Q32_024394</name>
</gene>
<sequence length="368" mass="39207">MDYTFASASSLQNTSPPKNPAAVGTTIASMNQATSRLLRLRQGNRTIEEYVEDFCELCHLVNFNDVALKYLFRHGLNEPVHSGLPGGKIYWTLETYIDFALRLSGSPLTVGIAEEGPCSPTINTLSQPTHVTSTIPKPVQATSTKPRSANIMSAKLQPAHSTSAKPQPAPIMPAAPGPAHAMPAAPGPAHTMPACPESAPVMAAIPEPVHKMAAIPEPVHKMAAIPEPVHKMAAFPKPAHKMAAIPEPVHTMAAISKPLHKMATIPEPAANSQKPLPAVSSRTPPMVMMAHVLDSPLIAVWAAKMALHHVTAATPGSSQAKAAVLHESSQDTAVPHEFKPSHSCFPRAKPRYSCCSPWVKPRYSCCSP</sequence>
<feature type="region of interest" description="Disordered" evidence="1">
    <location>
        <begin position="123"/>
        <end position="145"/>
    </location>
</feature>
<dbReference type="InterPro" id="IPR005162">
    <property type="entry name" value="Retrotrans_gag_dom"/>
</dbReference>
<comment type="caution">
    <text evidence="3">The sequence shown here is derived from an EMBL/GenBank/DDBJ whole genome shotgun (WGS) entry which is preliminary data.</text>
</comment>
<keyword evidence="4" id="KW-1185">Reference proteome</keyword>
<protein>
    <submittedName>
        <fullName evidence="3">Protein piccolo</fullName>
    </submittedName>
</protein>
<proteinExistence type="predicted"/>
<evidence type="ECO:0000313" key="3">
    <source>
        <dbReference type="EMBL" id="KAI2655780.1"/>
    </source>
</evidence>
<accession>A0ABQ8LYQ5</accession>
<dbReference type="Proteomes" id="UP000830375">
    <property type="component" value="Unassembled WGS sequence"/>
</dbReference>
<dbReference type="Pfam" id="PF03732">
    <property type="entry name" value="Retrotrans_gag"/>
    <property type="match status" value="1"/>
</dbReference>
<reference evidence="3 4" key="1">
    <citation type="submission" date="2022-01" db="EMBL/GenBank/DDBJ databases">
        <title>A high-quality chromosome-level genome assembly of rohu carp, Labeo rohita.</title>
        <authorList>
            <person name="Arick M.A. II"/>
            <person name="Hsu C.-Y."/>
            <person name="Magbanua Z."/>
            <person name="Pechanova O."/>
            <person name="Grover C."/>
            <person name="Miller E."/>
            <person name="Thrash A."/>
            <person name="Ezzel L."/>
            <person name="Alam S."/>
            <person name="Benzie J."/>
            <person name="Hamilton M."/>
            <person name="Karsi A."/>
            <person name="Lawrence M.L."/>
            <person name="Peterson D.G."/>
        </authorList>
    </citation>
    <scope>NUCLEOTIDE SEQUENCE [LARGE SCALE GENOMIC DNA]</scope>
    <source>
        <strain evidence="4">BAU-BD-2019</strain>
        <tissue evidence="3">Blood</tissue>
    </source>
</reference>
<name>A0ABQ8LYQ5_LABRO</name>
<feature type="domain" description="Retrotransposon gag" evidence="2">
    <location>
        <begin position="30"/>
        <end position="78"/>
    </location>
</feature>
<dbReference type="EMBL" id="JACTAM010000016">
    <property type="protein sequence ID" value="KAI2655780.1"/>
    <property type="molecule type" value="Genomic_DNA"/>
</dbReference>